<sequence>MLLVVMNWFFHRIYWTGWISMHNRKKREIIDTLESPADQTGLDTAKSIAYKGLVVLGFTSVYREGFEVVLFLQSTRMQLGSGVVVTGAAIGLVLTLLVAVLAFIAHRRLPYKKMLVLTGVMLGMVLLVMVGEQIQEMQLAGWMPTTTIPVHIPDWMGLWFCLFNNVQSIVAQIVAALFVVGSYFGAQYVRVWKPRRRQSAKTA</sequence>
<gene>
    <name evidence="7" type="ORF">NZD86_18765</name>
    <name evidence="8" type="ORF">NZD86_23255</name>
</gene>
<organism evidence="7 9">
    <name type="scientific">Alicyclobacillus dauci</name>
    <dbReference type="NCBI Taxonomy" id="1475485"/>
    <lineage>
        <taxon>Bacteria</taxon>
        <taxon>Bacillati</taxon>
        <taxon>Bacillota</taxon>
        <taxon>Bacilli</taxon>
        <taxon>Bacillales</taxon>
        <taxon>Alicyclobacillaceae</taxon>
        <taxon>Alicyclobacillus</taxon>
    </lineage>
</organism>
<dbReference type="PANTHER" id="PTHR31632:SF2">
    <property type="entry name" value="PLASMA MEMBRANE IRON PERMEASE"/>
    <property type="match status" value="1"/>
</dbReference>
<keyword evidence="8" id="KW-0614">Plasmid</keyword>
<feature type="transmembrane region" description="Helical" evidence="6">
    <location>
        <begin position="79"/>
        <end position="103"/>
    </location>
</feature>
<proteinExistence type="inferred from homology"/>
<protein>
    <submittedName>
        <fullName evidence="7">FTR1 family protein</fullName>
    </submittedName>
</protein>
<evidence type="ECO:0000256" key="4">
    <source>
        <dbReference type="ARBA" id="ARBA00022989"/>
    </source>
</evidence>
<geneLocation type="plasmid" evidence="8 9">
    <name>unnamed1</name>
</geneLocation>
<evidence type="ECO:0000313" key="8">
    <source>
        <dbReference type="EMBL" id="WAH39422.1"/>
    </source>
</evidence>
<dbReference type="InterPro" id="IPR004923">
    <property type="entry name" value="FTR1/Fip1/EfeU"/>
</dbReference>
<comment type="subcellular location">
    <subcellularLocation>
        <location evidence="1">Membrane</location>
        <topology evidence="1">Multi-pass membrane protein</topology>
    </subcellularLocation>
</comment>
<dbReference type="Proteomes" id="UP001164803">
    <property type="component" value="Chromosome"/>
</dbReference>
<keyword evidence="9" id="KW-1185">Reference proteome</keyword>
<evidence type="ECO:0000256" key="6">
    <source>
        <dbReference type="SAM" id="Phobius"/>
    </source>
</evidence>
<evidence type="ECO:0000256" key="2">
    <source>
        <dbReference type="ARBA" id="ARBA00008333"/>
    </source>
</evidence>
<keyword evidence="4 6" id="KW-1133">Transmembrane helix</keyword>
<evidence type="ECO:0000256" key="5">
    <source>
        <dbReference type="ARBA" id="ARBA00023136"/>
    </source>
</evidence>
<feature type="transmembrane region" description="Helical" evidence="6">
    <location>
        <begin position="169"/>
        <end position="189"/>
    </location>
</feature>
<keyword evidence="5 6" id="KW-0472">Membrane</keyword>
<dbReference type="Proteomes" id="UP001164803">
    <property type="component" value="Plasmid unnamed1"/>
</dbReference>
<evidence type="ECO:0000256" key="1">
    <source>
        <dbReference type="ARBA" id="ARBA00004141"/>
    </source>
</evidence>
<accession>A0ABY6Z099</accession>
<evidence type="ECO:0000313" key="7">
    <source>
        <dbReference type="EMBL" id="WAH36256.1"/>
    </source>
</evidence>
<dbReference type="Pfam" id="PF03239">
    <property type="entry name" value="FTR1"/>
    <property type="match status" value="1"/>
</dbReference>
<reference evidence="7" key="1">
    <citation type="submission" date="2022-08" db="EMBL/GenBank/DDBJ databases">
        <title>Alicyclobacillus dauci DSM2870, complete genome.</title>
        <authorList>
            <person name="Wang Q."/>
            <person name="Cai R."/>
            <person name="Wang Z."/>
        </authorList>
    </citation>
    <scope>NUCLEOTIDE SEQUENCE</scope>
    <source>
        <strain evidence="7">DSM 28700</strain>
        <plasmid evidence="8">unnamed1</plasmid>
    </source>
</reference>
<evidence type="ECO:0000313" key="9">
    <source>
        <dbReference type="Proteomes" id="UP001164803"/>
    </source>
</evidence>
<dbReference type="EMBL" id="CP104065">
    <property type="protein sequence ID" value="WAH39422.1"/>
    <property type="molecule type" value="Genomic_DNA"/>
</dbReference>
<feature type="transmembrane region" description="Helical" evidence="6">
    <location>
        <begin position="115"/>
        <end position="134"/>
    </location>
</feature>
<name>A0ABY6Z099_9BACL</name>
<dbReference type="RefSeq" id="WP_268043579.1">
    <property type="nucleotide sequence ID" value="NZ_CP104064.1"/>
</dbReference>
<dbReference type="EMBL" id="CP104064">
    <property type="protein sequence ID" value="WAH36256.1"/>
    <property type="molecule type" value="Genomic_DNA"/>
</dbReference>
<comment type="similarity">
    <text evidence="2">Belongs to the oxidase-dependent Fe transporter (OFeT) (TC 9.A.10.1) family.</text>
</comment>
<evidence type="ECO:0000256" key="3">
    <source>
        <dbReference type="ARBA" id="ARBA00022692"/>
    </source>
</evidence>
<keyword evidence="3 6" id="KW-0812">Transmembrane</keyword>
<dbReference type="PANTHER" id="PTHR31632">
    <property type="entry name" value="IRON TRANSPORTER FTH1"/>
    <property type="match status" value="1"/>
</dbReference>